<gene>
    <name evidence="2" type="ORF">SMD44_08277</name>
</gene>
<reference evidence="2 3" key="1">
    <citation type="submission" date="2017-05" db="EMBL/GenBank/DDBJ databases">
        <title>Streptomyces alboflavus Genome sequencing and assembly.</title>
        <authorList>
            <person name="Wang Y."/>
            <person name="Du B."/>
            <person name="Ding Y."/>
            <person name="Liu H."/>
            <person name="Hou Q."/>
            <person name="Liu K."/>
            <person name="Wang C."/>
            <person name="Yao L."/>
        </authorList>
    </citation>
    <scope>NUCLEOTIDE SEQUENCE [LARGE SCALE GENOMIC DNA]</scope>
    <source>
        <strain evidence="2 3">MDJK44</strain>
    </source>
</reference>
<dbReference type="AlphaFoldDB" id="A0A1Z1WQW0"/>
<evidence type="ECO:0000313" key="3">
    <source>
        <dbReference type="Proteomes" id="UP000195880"/>
    </source>
</evidence>
<evidence type="ECO:0000313" key="2">
    <source>
        <dbReference type="EMBL" id="ARX88790.1"/>
    </source>
</evidence>
<accession>A0A1Z1WQW0</accession>
<organism evidence="2 3">
    <name type="scientific">Streptomyces alboflavus</name>
    <dbReference type="NCBI Taxonomy" id="67267"/>
    <lineage>
        <taxon>Bacteria</taxon>
        <taxon>Bacillati</taxon>
        <taxon>Actinomycetota</taxon>
        <taxon>Actinomycetes</taxon>
        <taxon>Kitasatosporales</taxon>
        <taxon>Streptomycetaceae</taxon>
        <taxon>Streptomyces</taxon>
    </lineage>
</organism>
<feature type="region of interest" description="Disordered" evidence="1">
    <location>
        <begin position="51"/>
        <end position="105"/>
    </location>
</feature>
<protein>
    <submittedName>
        <fullName evidence="2">Uncharacterized protein</fullName>
    </submittedName>
</protein>
<dbReference type="KEGG" id="salf:SMD44_08277"/>
<name>A0A1Z1WQW0_9ACTN</name>
<evidence type="ECO:0000256" key="1">
    <source>
        <dbReference type="SAM" id="MobiDB-lite"/>
    </source>
</evidence>
<feature type="compositionally biased region" description="Basic and acidic residues" evidence="1">
    <location>
        <begin position="94"/>
        <end position="105"/>
    </location>
</feature>
<proteinExistence type="predicted"/>
<keyword evidence="3" id="KW-1185">Reference proteome</keyword>
<dbReference type="EMBL" id="CP021748">
    <property type="protein sequence ID" value="ARX88790.1"/>
    <property type="molecule type" value="Genomic_DNA"/>
</dbReference>
<dbReference type="Proteomes" id="UP000195880">
    <property type="component" value="Chromosome"/>
</dbReference>
<sequence length="105" mass="11287">MRFAVQVLDQQAEHADLRLYDHRLVAARTLGTAHAHPGDREEAAAVVHEVAVPRERPLRQLAEGDGDDGQPGRAAPFGPPGGERGVQVRQLGSRVDRDGPRGGLT</sequence>